<dbReference type="EMBL" id="LJNI01000031">
    <property type="protein sequence ID" value="KPJ73598.1"/>
    <property type="molecule type" value="Genomic_DNA"/>
</dbReference>
<evidence type="ECO:0008006" key="3">
    <source>
        <dbReference type="Google" id="ProtNLM"/>
    </source>
</evidence>
<organism evidence="1 2">
    <name type="scientific">candidate division TA06 bacterium DG_78</name>
    <dbReference type="NCBI Taxonomy" id="1703772"/>
    <lineage>
        <taxon>Bacteria</taxon>
        <taxon>Bacteria division TA06</taxon>
    </lineage>
</organism>
<dbReference type="PANTHER" id="PTHR37474">
    <property type="entry name" value="RNA LIGASE/CYCLIC NUCLEOTIDE PHOSPHODIESTERASE"/>
    <property type="match status" value="1"/>
</dbReference>
<comment type="caution">
    <text evidence="1">The sequence shown here is derived from an EMBL/GenBank/DDBJ whole genome shotgun (WGS) entry which is preliminary data.</text>
</comment>
<dbReference type="AlphaFoldDB" id="A0A0S7YFR4"/>
<dbReference type="Gene3D" id="3.90.1140.10">
    <property type="entry name" value="Cyclic phosphodiesterase"/>
    <property type="match status" value="1"/>
</dbReference>
<proteinExistence type="predicted"/>
<evidence type="ECO:0000313" key="2">
    <source>
        <dbReference type="Proteomes" id="UP000051012"/>
    </source>
</evidence>
<dbReference type="Proteomes" id="UP000051012">
    <property type="component" value="Unassembled WGS sequence"/>
</dbReference>
<dbReference type="PANTHER" id="PTHR37474:SF1">
    <property type="entry name" value="2'-5' RNA LIGASE FAMILY PROTEIN"/>
    <property type="match status" value="1"/>
</dbReference>
<reference evidence="1 2" key="1">
    <citation type="journal article" date="2015" name="Microbiome">
        <title>Genomic resolution of linkages in carbon, nitrogen, and sulfur cycling among widespread estuary sediment bacteria.</title>
        <authorList>
            <person name="Baker B.J."/>
            <person name="Lazar C.S."/>
            <person name="Teske A.P."/>
            <person name="Dick G.J."/>
        </authorList>
    </citation>
    <scope>NUCLEOTIDE SEQUENCE [LARGE SCALE GENOMIC DNA]</scope>
    <source>
        <strain evidence="1">DG_78</strain>
    </source>
</reference>
<dbReference type="InterPro" id="IPR009097">
    <property type="entry name" value="Cyclic_Pdiesterase"/>
</dbReference>
<evidence type="ECO:0000313" key="1">
    <source>
        <dbReference type="EMBL" id="KPJ73598.1"/>
    </source>
</evidence>
<gene>
    <name evidence="1" type="ORF">AMJ52_03530</name>
</gene>
<dbReference type="SUPFAM" id="SSF55144">
    <property type="entry name" value="LigT-like"/>
    <property type="match status" value="1"/>
</dbReference>
<accession>A0A0S7YFR4</accession>
<sequence>MRIPVPEDTALVIIPSKEISTVIIEWHRLYYPFHTTVPPHITLAFPFILEKNWQRKRSALNDCLKTFKAFDITLRELAVFTGSQRVLWLKPEDSGNLLRIHTALAEKFSDYFVASEFEFTPHLTIGFFESDEMMYEAKNKISSEMKPLHFLVDEIVYMVCDEDEVWRIRDKIILG</sequence>
<name>A0A0S7YFR4_UNCT6</name>
<protein>
    <recommendedName>
        <fullName evidence="3">2'-5' RNA ligase</fullName>
    </recommendedName>
</protein>
<dbReference type="Pfam" id="PF13563">
    <property type="entry name" value="2_5_RNA_ligase2"/>
    <property type="match status" value="1"/>
</dbReference>